<feature type="domain" description="AAA+ ATPase" evidence="1">
    <location>
        <begin position="36"/>
        <end position="341"/>
    </location>
</feature>
<organism evidence="2 3">
    <name type="scientific">Nocardiopsis aegyptia</name>
    <dbReference type="NCBI Taxonomy" id="220378"/>
    <lineage>
        <taxon>Bacteria</taxon>
        <taxon>Bacillati</taxon>
        <taxon>Actinomycetota</taxon>
        <taxon>Actinomycetes</taxon>
        <taxon>Streptosporangiales</taxon>
        <taxon>Nocardiopsidaceae</taxon>
        <taxon>Nocardiopsis</taxon>
    </lineage>
</organism>
<dbReference type="InterPro" id="IPR027417">
    <property type="entry name" value="P-loop_NTPase"/>
</dbReference>
<dbReference type="EMBL" id="JACCFS010000001">
    <property type="protein sequence ID" value="NYJ32511.1"/>
    <property type="molecule type" value="Genomic_DNA"/>
</dbReference>
<gene>
    <name evidence="2" type="ORF">HNR10_000392</name>
</gene>
<evidence type="ECO:0000313" key="2">
    <source>
        <dbReference type="EMBL" id="NYJ32511.1"/>
    </source>
</evidence>
<dbReference type="InterPro" id="IPR003593">
    <property type="entry name" value="AAA+_ATPase"/>
</dbReference>
<dbReference type="SUPFAM" id="SSF52540">
    <property type="entry name" value="P-loop containing nucleoside triphosphate hydrolases"/>
    <property type="match status" value="1"/>
</dbReference>
<protein>
    <submittedName>
        <fullName evidence="2">Cdc6-like AAA superfamily ATPase</fullName>
    </submittedName>
</protein>
<dbReference type="Proteomes" id="UP000572051">
    <property type="component" value="Unassembled WGS sequence"/>
</dbReference>
<evidence type="ECO:0000313" key="3">
    <source>
        <dbReference type="Proteomes" id="UP000572051"/>
    </source>
</evidence>
<dbReference type="SMART" id="SM00382">
    <property type="entry name" value="AAA"/>
    <property type="match status" value="1"/>
</dbReference>
<proteinExistence type="predicted"/>
<comment type="caution">
    <text evidence="2">The sequence shown here is derived from an EMBL/GenBank/DDBJ whole genome shotgun (WGS) entry which is preliminary data.</text>
</comment>
<evidence type="ECO:0000259" key="1">
    <source>
        <dbReference type="SMART" id="SM00382"/>
    </source>
</evidence>
<reference evidence="2 3" key="1">
    <citation type="submission" date="2020-07" db="EMBL/GenBank/DDBJ databases">
        <title>Sequencing the genomes of 1000 actinobacteria strains.</title>
        <authorList>
            <person name="Klenk H.-P."/>
        </authorList>
    </citation>
    <scope>NUCLEOTIDE SEQUENCE [LARGE SCALE GENOMIC DNA]</scope>
    <source>
        <strain evidence="2 3">DSM 44442</strain>
    </source>
</reference>
<name>A0A7Z0EJ29_9ACTN</name>
<dbReference type="CDD" id="cd00267">
    <property type="entry name" value="ABC_ATPase"/>
    <property type="match status" value="1"/>
</dbReference>
<keyword evidence="3" id="KW-1185">Reference proteome</keyword>
<dbReference type="AlphaFoldDB" id="A0A7Z0EJ29"/>
<dbReference type="Gene3D" id="3.40.50.300">
    <property type="entry name" value="P-loop containing nucleotide triphosphate hydrolases"/>
    <property type="match status" value="1"/>
</dbReference>
<dbReference type="RefSeq" id="WP_179820369.1">
    <property type="nucleotide sequence ID" value="NZ_JACCFS010000001.1"/>
</dbReference>
<sequence>MKLRPMATQVDVSGSTILRDRPLDEILDFCRDGSEQPGNLIVHGPSGSGKTTLLTQSHEIMRLITPTAFVNCNDYRPETVPDLFRDIRDQLSARIPGLPRCHFPRLDLVLTALRDDLTPVSDYTRFWPELVKHWRRQARSDRGVRRERRGGTATSVSLVVEVNLLFLKFQIGAVRPVGPALALPRRKIDTAVEQWFKARSWGSLINPYPEHVGTEEAERDRETEWRIQTSHNEWLVHAFLADLRDQAGDADQYRRVVLLDDVDALKQPASRGGGLLALFRSVQSSPAHQGVGRTPLLLVSSTPEKPHMTRTKAIPAPDFSPAEVRELADRTPRRIDDYFPELIYGLTGGYVAATSYLLQDPAIDGLRAYNGLQHLLRQKRGGAEDAPTLKEHLGDTLIKALLKHSELDLASRTLEALTICSLAKDLQDVDYLIRTYGLGEDLTGLDDHRWLAWNENSGAARSARTLMMRLLLRRWQKEPTWVRCDRDEAFRRLAKRSDEGASGHTPNWYYYTLGAGDLMAVCRELDALLDLPGRESGVLELIRHTTSVPQPPIDDPGADGFTPLQRYGFLVRNRGPRRSNGAPLGHRLSRILRIVAGKWVIEDPFESMYTRDVHLRVRTAFHELGAVCEDSRPFQSEAEYHENISLERPVNPLDAEMDF</sequence>
<accession>A0A7Z0EJ29</accession>